<dbReference type="CDD" id="cd06741">
    <property type="entry name" value="PDZ2_FL-whirlin"/>
    <property type="match status" value="1"/>
</dbReference>
<keyword evidence="2" id="KW-0677">Repeat</keyword>
<feature type="region of interest" description="Disordered" evidence="4">
    <location>
        <begin position="14"/>
        <end position="112"/>
    </location>
</feature>
<dbReference type="EMBL" id="QKKF02038097">
    <property type="protein sequence ID" value="RZF31867.1"/>
    <property type="molecule type" value="Genomic_DNA"/>
</dbReference>
<gene>
    <name evidence="6" type="ORF">LSTR_LSTR009514</name>
</gene>
<feature type="compositionally biased region" description="Gly residues" evidence="4">
    <location>
        <begin position="18"/>
        <end position="42"/>
    </location>
</feature>
<keyword evidence="3" id="KW-0966">Cell projection</keyword>
<evidence type="ECO:0000259" key="5">
    <source>
        <dbReference type="PROSITE" id="PS50106"/>
    </source>
</evidence>
<dbReference type="PROSITE" id="PS50106">
    <property type="entry name" value="PDZ"/>
    <property type="match status" value="2"/>
</dbReference>
<dbReference type="PANTHER" id="PTHR23116:SF29">
    <property type="entry name" value="PDZ DOMAIN-CONTAINING PROTEIN 7"/>
    <property type="match status" value="1"/>
</dbReference>
<protein>
    <recommendedName>
        <fullName evidence="5">PDZ domain-containing protein</fullName>
    </recommendedName>
</protein>
<dbReference type="GO" id="GO:0005886">
    <property type="term" value="C:plasma membrane"/>
    <property type="evidence" value="ECO:0007669"/>
    <property type="project" value="TreeGrafter"/>
</dbReference>
<evidence type="ECO:0000256" key="3">
    <source>
        <dbReference type="ARBA" id="ARBA00023273"/>
    </source>
</evidence>
<dbReference type="SMART" id="SM00228">
    <property type="entry name" value="PDZ"/>
    <property type="match status" value="2"/>
</dbReference>
<dbReference type="AlphaFoldDB" id="A0A482WE86"/>
<dbReference type="InterPro" id="IPR036034">
    <property type="entry name" value="PDZ_sf"/>
</dbReference>
<dbReference type="InterPro" id="IPR051844">
    <property type="entry name" value="USH2_Complex_Protein"/>
</dbReference>
<dbReference type="GO" id="GO:0005929">
    <property type="term" value="C:cilium"/>
    <property type="evidence" value="ECO:0007669"/>
    <property type="project" value="TreeGrafter"/>
</dbReference>
<evidence type="ECO:0000313" key="6">
    <source>
        <dbReference type="EMBL" id="RZF31867.1"/>
    </source>
</evidence>
<proteinExistence type="predicted"/>
<feature type="compositionally biased region" description="Gly residues" evidence="4">
    <location>
        <begin position="64"/>
        <end position="79"/>
    </location>
</feature>
<dbReference type="OrthoDB" id="10029564at2759"/>
<feature type="domain" description="PDZ" evidence="5">
    <location>
        <begin position="292"/>
        <end position="360"/>
    </location>
</feature>
<evidence type="ECO:0000256" key="4">
    <source>
        <dbReference type="SAM" id="MobiDB-lite"/>
    </source>
</evidence>
<keyword evidence="7" id="KW-1185">Reference proteome</keyword>
<name>A0A482WE86_LAOST</name>
<reference evidence="6 7" key="1">
    <citation type="journal article" date="2017" name="Gigascience">
        <title>Genome sequence of the small brown planthopper, Laodelphax striatellus.</title>
        <authorList>
            <person name="Zhu J."/>
            <person name="Jiang F."/>
            <person name="Wang X."/>
            <person name="Yang P."/>
            <person name="Bao Y."/>
            <person name="Zhao W."/>
            <person name="Wang W."/>
            <person name="Lu H."/>
            <person name="Wang Q."/>
            <person name="Cui N."/>
            <person name="Li J."/>
            <person name="Chen X."/>
            <person name="Luo L."/>
            <person name="Yu J."/>
            <person name="Kang L."/>
            <person name="Cui F."/>
        </authorList>
    </citation>
    <scope>NUCLEOTIDE SEQUENCE [LARGE SCALE GENOMIC DNA]</scope>
    <source>
        <strain evidence="6">Lst14</strain>
    </source>
</reference>
<dbReference type="Proteomes" id="UP000291343">
    <property type="component" value="Unassembled WGS sequence"/>
</dbReference>
<dbReference type="SUPFAM" id="SSF50156">
    <property type="entry name" value="PDZ domain-like"/>
    <property type="match status" value="2"/>
</dbReference>
<comment type="caution">
    <text evidence="6">The sequence shown here is derived from an EMBL/GenBank/DDBJ whole genome shotgun (WGS) entry which is preliminary data.</text>
</comment>
<organism evidence="6 7">
    <name type="scientific">Laodelphax striatellus</name>
    <name type="common">Small brown planthopper</name>
    <name type="synonym">Delphax striatella</name>
    <dbReference type="NCBI Taxonomy" id="195883"/>
    <lineage>
        <taxon>Eukaryota</taxon>
        <taxon>Metazoa</taxon>
        <taxon>Ecdysozoa</taxon>
        <taxon>Arthropoda</taxon>
        <taxon>Hexapoda</taxon>
        <taxon>Insecta</taxon>
        <taxon>Pterygota</taxon>
        <taxon>Neoptera</taxon>
        <taxon>Paraneoptera</taxon>
        <taxon>Hemiptera</taxon>
        <taxon>Auchenorrhyncha</taxon>
        <taxon>Fulgoroidea</taxon>
        <taxon>Delphacidae</taxon>
        <taxon>Criomorphinae</taxon>
        <taxon>Laodelphax</taxon>
    </lineage>
</organism>
<comment type="subcellular location">
    <subcellularLocation>
        <location evidence="1">Cell projection</location>
    </subcellularLocation>
</comment>
<dbReference type="SMR" id="A0A482WE86"/>
<evidence type="ECO:0000256" key="1">
    <source>
        <dbReference type="ARBA" id="ARBA00004316"/>
    </source>
</evidence>
<feature type="domain" description="PDZ" evidence="5">
    <location>
        <begin position="91"/>
        <end position="158"/>
    </location>
</feature>
<dbReference type="GO" id="GO:0032426">
    <property type="term" value="C:stereocilium tip"/>
    <property type="evidence" value="ECO:0007669"/>
    <property type="project" value="TreeGrafter"/>
</dbReference>
<dbReference type="Gene3D" id="1.20.1160.20">
    <property type="match status" value="1"/>
</dbReference>
<dbReference type="InterPro" id="IPR001478">
    <property type="entry name" value="PDZ"/>
</dbReference>
<accession>A0A482WE86</accession>
<feature type="compositionally biased region" description="Pro residues" evidence="4">
    <location>
        <begin position="240"/>
        <end position="283"/>
    </location>
</feature>
<dbReference type="Gene3D" id="2.30.42.10">
    <property type="match status" value="2"/>
</dbReference>
<evidence type="ECO:0000256" key="2">
    <source>
        <dbReference type="ARBA" id="ARBA00022737"/>
    </source>
</evidence>
<dbReference type="CDD" id="cd07357">
    <property type="entry name" value="HN_L-whirlin_R2_like"/>
    <property type="match status" value="1"/>
</dbReference>
<dbReference type="STRING" id="195883.A0A482WE86"/>
<sequence>MAEEELRELAEINLSHQYGGGRWGSGGGGEGAWGRSPGGGGSLSHHRAAGGGAHPRAAEAEDIVGGGRGPPRGAGGGGNRYYSPPGTSYTIVERPPAPRGTYLGSPAPPQRPATGVGVYISRVEEGSVAERVGLRPGDSILEVNGTPFTSISHEDALKEFEAGFTRATDAPRAGKQRTTPSDEEITKMLKSCRQLSMTVRSAHPPASPPAAGSAAAAAANASQWLLRQTYSWMDRQGRPVSPPPEYAHASPPPPAPPPPPPLTLNPHTPPPRWNNPYPPPPPRTGKEMFVRKVELSIEPGQSLGLMIRGGIEYNLGIFITGVDKDSVADRAGLLIGDQILEVNGQSFMDVSHDEAVNQLKLHKRMSLIVRDVGKVPHSCTAYDHDPCDAASQRSRVHSLRSAALQMVDEKARCVLSKAEFAKLSYYLDEYSARQMAIDAFVAVLLELLNSPDKYTLLTELREVVAPEDRAHFDELVYRRESEGQRLQHLLDPRHVTRRKGGGNPISCCDNNHATLMSNLHDLPGPPEHFSTSRPCKFPTSAIGEGCTEPEDFRTPSEDSGLGLGPEIPLVRSYGRSESPRWYPGSLHKRNDLALSGDEEFQKMFPGWESRVDGGFDYGGGDMDLPHRRHSSVSQLNQSSYDEANMLTLEFVLHGPSQLLSCFGQVSFRFGLFLGDEVVFGWLGRTPCLKFRPRDSHALHLQ</sequence>
<dbReference type="InterPro" id="IPR033028">
    <property type="entry name" value="Whirlin_HN-like_dom2"/>
</dbReference>
<dbReference type="Pfam" id="PF00595">
    <property type="entry name" value="PDZ"/>
    <property type="match status" value="2"/>
</dbReference>
<dbReference type="GO" id="GO:0002142">
    <property type="term" value="C:stereocilia ankle link complex"/>
    <property type="evidence" value="ECO:0007669"/>
    <property type="project" value="TreeGrafter"/>
</dbReference>
<dbReference type="InParanoid" id="A0A482WE86"/>
<dbReference type="PANTHER" id="PTHR23116">
    <property type="entry name" value="PDZ DOMAIN CONTAINING WHIRLIN AND HARMONIN-RELATED"/>
    <property type="match status" value="1"/>
</dbReference>
<dbReference type="FunFam" id="2.30.42.10:FF:000167">
    <property type="entry name" value="whirlin isoform X1"/>
    <property type="match status" value="1"/>
</dbReference>
<feature type="region of interest" description="Disordered" evidence="4">
    <location>
        <begin position="235"/>
        <end position="285"/>
    </location>
</feature>
<evidence type="ECO:0000313" key="7">
    <source>
        <dbReference type="Proteomes" id="UP000291343"/>
    </source>
</evidence>